<evidence type="ECO:0000256" key="6">
    <source>
        <dbReference type="ARBA" id="ARBA00023098"/>
    </source>
</evidence>
<comment type="pathway">
    <text evidence="8">Glycolipid biosynthesis; lipid IV(A) biosynthesis; lipid IV(A) from (3R)-3-hydroxytetradecanoyl-[acyl-carrier-protein] and UDP-N-acetyl-alpha-D-glucosamine: step 1/6.</text>
</comment>
<keyword evidence="2 8" id="KW-0444">Lipid biosynthesis</keyword>
<dbReference type="Gene3D" id="2.160.10.10">
    <property type="entry name" value="Hexapeptide repeat proteins"/>
    <property type="match status" value="1"/>
</dbReference>
<reference evidence="11 12" key="1">
    <citation type="submission" date="2018-09" db="EMBL/GenBank/DDBJ databases">
        <title>Genome sequence of Veillonella atypica isolated from periodontal Korean patients.</title>
        <authorList>
            <person name="Lee J.-H."/>
            <person name="Moon J.-H."/>
            <person name="Shin S.-Y."/>
        </authorList>
    </citation>
    <scope>NUCLEOTIDE SEQUENCE [LARGE SCALE GENOMIC DNA]</scope>
    <source>
        <strain evidence="11 12">KHUD_V1</strain>
    </source>
</reference>
<dbReference type="InterPro" id="IPR018357">
    <property type="entry name" value="Hexapep_transf_CS"/>
</dbReference>
<evidence type="ECO:0000313" key="11">
    <source>
        <dbReference type="EMBL" id="RJY51123.1"/>
    </source>
</evidence>
<comment type="similarity">
    <text evidence="8">Belongs to the transferase hexapeptide repeat family. LpxA subfamily.</text>
</comment>
<dbReference type="GO" id="GO:0005737">
    <property type="term" value="C:cytoplasm"/>
    <property type="evidence" value="ECO:0007669"/>
    <property type="project" value="UniProtKB-SubCell"/>
</dbReference>
<dbReference type="InterPro" id="IPR037157">
    <property type="entry name" value="Acetyltransf_C_sf"/>
</dbReference>
<dbReference type="Pfam" id="PF13720">
    <property type="entry name" value="Acetyltransf_11"/>
    <property type="match status" value="1"/>
</dbReference>
<dbReference type="RefSeq" id="WP_005376607.1">
    <property type="nucleotide sequence ID" value="NZ_CABKSO010000001.1"/>
</dbReference>
<accession>A0A380N471</accession>
<dbReference type="AlphaFoldDB" id="A0A380N471"/>
<evidence type="ECO:0000313" key="10">
    <source>
        <dbReference type="EMBL" id="MDK7357191.1"/>
    </source>
</evidence>
<dbReference type="GO" id="GO:0016020">
    <property type="term" value="C:membrane"/>
    <property type="evidence" value="ECO:0007669"/>
    <property type="project" value="GOC"/>
</dbReference>
<reference evidence="10" key="2">
    <citation type="submission" date="2023-05" db="EMBL/GenBank/DDBJ databases">
        <title>Cataloging the Phylogenetic Diversity of Human Bladder Bacteria.</title>
        <authorList>
            <person name="Du J."/>
        </authorList>
    </citation>
    <scope>NUCLEOTIDE SEQUENCE</scope>
    <source>
        <strain evidence="10">UMB10101</strain>
    </source>
</reference>
<dbReference type="PROSITE" id="PS00101">
    <property type="entry name" value="HEXAPEP_TRANSFERASES"/>
    <property type="match status" value="2"/>
</dbReference>
<dbReference type="PANTHER" id="PTHR43480">
    <property type="entry name" value="ACYL-[ACYL-CARRIER-PROTEIN]--UDP-N-ACETYLGLUCOSAMINE O-ACYLTRANSFERASE"/>
    <property type="match status" value="1"/>
</dbReference>
<sequence length="270" mass="29012">MIVVGMENAESNIHNTAIVHPNAKLGKDVVIGPGAVIGENVEIGDGTQIGANVVIGGWTTIGKRCEIYPGASIGLEPQDLKFKGEKSYCYVGDETVIREFVTISRATGEGEETRVGNNCLLQACTHVAHNCIVGNNVIMSNCAGLAGHAIVEDRVVIGGLAGVHQFVKIGRNAMVGGMAKVVQDIPPYVIADGQPARVIGLNSVGLSRAGISEEVRRSLKQAFRIIYRSGFSLSRAIEEMEMQLDSSVEIENLLRFLRNADRGIMRTRRD</sequence>
<dbReference type="Pfam" id="PF00132">
    <property type="entry name" value="Hexapep"/>
    <property type="match status" value="2"/>
</dbReference>
<evidence type="ECO:0000256" key="2">
    <source>
        <dbReference type="ARBA" id="ARBA00022516"/>
    </source>
</evidence>
<dbReference type="EMBL" id="JASORJ010000008">
    <property type="protein sequence ID" value="MDK7357191.1"/>
    <property type="molecule type" value="Genomic_DNA"/>
</dbReference>
<evidence type="ECO:0000313" key="13">
    <source>
        <dbReference type="Proteomes" id="UP001236274"/>
    </source>
</evidence>
<dbReference type="Proteomes" id="UP000277803">
    <property type="component" value="Unassembled WGS sequence"/>
</dbReference>
<dbReference type="InterPro" id="IPR010137">
    <property type="entry name" value="Lipid_A_LpxA"/>
</dbReference>
<dbReference type="InterPro" id="IPR011004">
    <property type="entry name" value="Trimer_LpxA-like_sf"/>
</dbReference>
<keyword evidence="1 8" id="KW-0963">Cytoplasm</keyword>
<dbReference type="Proteomes" id="UP001236274">
    <property type="component" value="Unassembled WGS sequence"/>
</dbReference>
<dbReference type="InterPro" id="IPR029098">
    <property type="entry name" value="Acetyltransf_C"/>
</dbReference>
<evidence type="ECO:0000256" key="7">
    <source>
        <dbReference type="ARBA" id="ARBA00023315"/>
    </source>
</evidence>
<dbReference type="SUPFAM" id="SSF51161">
    <property type="entry name" value="Trimeric LpxA-like enzymes"/>
    <property type="match status" value="1"/>
</dbReference>
<comment type="function">
    <text evidence="8">Involved in the biosynthesis of lipid A, a phosphorylated glycolipid that anchors the lipopolysaccharide to the outer membrane of the cell.</text>
</comment>
<comment type="catalytic activity">
    <reaction evidence="8">
        <text>a (3R)-hydroxyacyl-[ACP] + UDP-N-acetyl-alpha-D-glucosamine = a UDP-3-O-[(3R)-3-hydroxyacyl]-N-acetyl-alpha-D-glucosamine + holo-[ACP]</text>
        <dbReference type="Rhea" id="RHEA:67812"/>
        <dbReference type="Rhea" id="RHEA-COMP:9685"/>
        <dbReference type="Rhea" id="RHEA-COMP:9945"/>
        <dbReference type="ChEBI" id="CHEBI:57705"/>
        <dbReference type="ChEBI" id="CHEBI:64479"/>
        <dbReference type="ChEBI" id="CHEBI:78827"/>
        <dbReference type="ChEBI" id="CHEBI:173225"/>
        <dbReference type="EC" id="2.3.1.129"/>
    </reaction>
</comment>
<dbReference type="UniPathway" id="UPA00359">
    <property type="reaction ID" value="UER00477"/>
</dbReference>
<dbReference type="Gene3D" id="1.20.1180.10">
    <property type="entry name" value="Udp N-acetylglucosamine O-acyltransferase, C-terminal domain"/>
    <property type="match status" value="1"/>
</dbReference>
<evidence type="ECO:0000313" key="12">
    <source>
        <dbReference type="Proteomes" id="UP000277803"/>
    </source>
</evidence>
<keyword evidence="3 8" id="KW-0441">Lipid A biosynthesis</keyword>
<evidence type="ECO:0000256" key="5">
    <source>
        <dbReference type="ARBA" id="ARBA00022737"/>
    </source>
</evidence>
<gene>
    <name evidence="8 10" type="primary">lpxA</name>
    <name evidence="11" type="ORF">D2965_02105</name>
    <name evidence="10" type="ORF">QP520_06090</name>
</gene>
<dbReference type="GO" id="GO:0009245">
    <property type="term" value="P:lipid A biosynthetic process"/>
    <property type="evidence" value="ECO:0007669"/>
    <property type="project" value="UniProtKB-UniRule"/>
</dbReference>
<dbReference type="CDD" id="cd03351">
    <property type="entry name" value="LbH_UDP-GlcNAc_AT"/>
    <property type="match status" value="1"/>
</dbReference>
<name>A0A380N471_9FIRM</name>
<dbReference type="EC" id="2.3.1.129" evidence="8"/>
<dbReference type="InterPro" id="IPR001451">
    <property type="entry name" value="Hexapep"/>
</dbReference>
<keyword evidence="5 8" id="KW-0677">Repeat</keyword>
<organism evidence="10 13">
    <name type="scientific">Veillonella atypica</name>
    <dbReference type="NCBI Taxonomy" id="39777"/>
    <lineage>
        <taxon>Bacteria</taxon>
        <taxon>Bacillati</taxon>
        <taxon>Bacillota</taxon>
        <taxon>Negativicutes</taxon>
        <taxon>Veillonellales</taxon>
        <taxon>Veillonellaceae</taxon>
        <taxon>Veillonella</taxon>
    </lineage>
</organism>
<keyword evidence="6 8" id="KW-0443">Lipid metabolism</keyword>
<comment type="subcellular location">
    <subcellularLocation>
        <location evidence="8">Cytoplasm</location>
    </subcellularLocation>
</comment>
<evidence type="ECO:0000256" key="1">
    <source>
        <dbReference type="ARBA" id="ARBA00022490"/>
    </source>
</evidence>
<keyword evidence="7 8" id="KW-0012">Acyltransferase</keyword>
<dbReference type="NCBIfam" id="NF003657">
    <property type="entry name" value="PRK05289.1"/>
    <property type="match status" value="1"/>
</dbReference>
<dbReference type="PANTHER" id="PTHR43480:SF1">
    <property type="entry name" value="ACYL-[ACYL-CARRIER-PROTEIN]--UDP-N-ACETYLGLUCOSAMINE O-ACYLTRANSFERASE, MITOCHONDRIAL-RELATED"/>
    <property type="match status" value="1"/>
</dbReference>
<keyword evidence="4 8" id="KW-0808">Transferase</keyword>
<dbReference type="PIRSF" id="PIRSF000456">
    <property type="entry name" value="UDP-GlcNAc_acltr"/>
    <property type="match status" value="1"/>
</dbReference>
<dbReference type="EMBL" id="QXZZ01000012">
    <property type="protein sequence ID" value="RJY51123.1"/>
    <property type="molecule type" value="Genomic_DNA"/>
</dbReference>
<comment type="subunit">
    <text evidence="8">Homotrimer.</text>
</comment>
<proteinExistence type="inferred from homology"/>
<evidence type="ECO:0000256" key="3">
    <source>
        <dbReference type="ARBA" id="ARBA00022556"/>
    </source>
</evidence>
<protein>
    <recommendedName>
        <fullName evidence="8">Acyl-[acyl-carrier-protein]--UDP-N-acetylglucosamine O-acyltransferase</fullName>
        <shortName evidence="8">UDP-N-acetylglucosamine acyltransferase</shortName>
        <ecNumber evidence="8">2.3.1.129</ecNumber>
    </recommendedName>
</protein>
<evidence type="ECO:0000256" key="8">
    <source>
        <dbReference type="HAMAP-Rule" id="MF_00387"/>
    </source>
</evidence>
<comment type="caution">
    <text evidence="10">The sequence shown here is derived from an EMBL/GenBank/DDBJ whole genome shotgun (WGS) entry which is preliminary data.</text>
</comment>
<dbReference type="GeneID" id="57775136"/>
<dbReference type="HAMAP" id="MF_00387">
    <property type="entry name" value="LpxA"/>
    <property type="match status" value="1"/>
</dbReference>
<evidence type="ECO:0000259" key="9">
    <source>
        <dbReference type="Pfam" id="PF13720"/>
    </source>
</evidence>
<dbReference type="NCBIfam" id="TIGR01852">
    <property type="entry name" value="lipid_A_lpxA"/>
    <property type="match status" value="1"/>
</dbReference>
<dbReference type="GO" id="GO:0008780">
    <property type="term" value="F:acyl-[acyl-carrier-protein]-UDP-N-acetylglucosamine O-acyltransferase activity"/>
    <property type="evidence" value="ECO:0007669"/>
    <property type="project" value="UniProtKB-UniRule"/>
</dbReference>
<feature type="domain" description="UDP N-acetylglucosamine O-acyltransferase C-terminal" evidence="9">
    <location>
        <begin position="184"/>
        <end position="265"/>
    </location>
</feature>
<evidence type="ECO:0000256" key="4">
    <source>
        <dbReference type="ARBA" id="ARBA00022679"/>
    </source>
</evidence>